<keyword evidence="3" id="KW-0274">FAD</keyword>
<dbReference type="InterPro" id="IPR000172">
    <property type="entry name" value="GMC_OxRdtase_N"/>
</dbReference>
<accession>A0A1H2AJ38</accession>
<dbReference type="SUPFAM" id="SSF54373">
    <property type="entry name" value="FAD-linked reductases, C-terminal domain"/>
    <property type="match status" value="1"/>
</dbReference>
<dbReference type="Proteomes" id="UP000199103">
    <property type="component" value="Chromosome I"/>
</dbReference>
<dbReference type="InterPro" id="IPR036188">
    <property type="entry name" value="FAD/NAD-bd_sf"/>
</dbReference>
<dbReference type="Gene3D" id="3.50.50.60">
    <property type="entry name" value="FAD/NAD(P)-binding domain"/>
    <property type="match status" value="2"/>
</dbReference>
<dbReference type="Pfam" id="PF00732">
    <property type="entry name" value="GMC_oxred_N"/>
    <property type="match status" value="1"/>
</dbReference>
<reference evidence="7 8" key="1">
    <citation type="submission" date="2016-10" db="EMBL/GenBank/DDBJ databases">
        <authorList>
            <person name="de Groot N.N."/>
        </authorList>
    </citation>
    <scope>NUCLEOTIDE SEQUENCE [LARGE SCALE GENOMIC DNA]</scope>
    <source>
        <strain evidence="7 8">DSM 21800</strain>
    </source>
</reference>
<evidence type="ECO:0000256" key="2">
    <source>
        <dbReference type="ARBA" id="ARBA00022630"/>
    </source>
</evidence>
<feature type="domain" description="Glucose-methanol-choline oxidoreductase N-terminal" evidence="5">
    <location>
        <begin position="96"/>
        <end position="313"/>
    </location>
</feature>
<dbReference type="AlphaFoldDB" id="A0A1H2AJ38"/>
<protein>
    <submittedName>
        <fullName evidence="7">Choline dehydrogenase</fullName>
    </submittedName>
</protein>
<dbReference type="EMBL" id="LT629772">
    <property type="protein sequence ID" value="SDT45772.1"/>
    <property type="molecule type" value="Genomic_DNA"/>
</dbReference>
<feature type="domain" description="Glucose-methanol-choline oxidoreductase C-terminal" evidence="6">
    <location>
        <begin position="399"/>
        <end position="515"/>
    </location>
</feature>
<dbReference type="PANTHER" id="PTHR46056:SF12">
    <property type="entry name" value="LONG-CHAIN-ALCOHOL OXIDASE"/>
    <property type="match status" value="1"/>
</dbReference>
<evidence type="ECO:0000313" key="8">
    <source>
        <dbReference type="Proteomes" id="UP000199103"/>
    </source>
</evidence>
<dbReference type="STRING" id="630515.SAMN04489812_5967"/>
<keyword evidence="8" id="KW-1185">Reference proteome</keyword>
<evidence type="ECO:0000259" key="5">
    <source>
        <dbReference type="Pfam" id="PF00732"/>
    </source>
</evidence>
<dbReference type="InterPro" id="IPR007867">
    <property type="entry name" value="GMC_OxRtase_C"/>
</dbReference>
<dbReference type="GO" id="GO:0050660">
    <property type="term" value="F:flavin adenine dinucleotide binding"/>
    <property type="evidence" value="ECO:0007669"/>
    <property type="project" value="InterPro"/>
</dbReference>
<evidence type="ECO:0000259" key="6">
    <source>
        <dbReference type="Pfam" id="PF05199"/>
    </source>
</evidence>
<dbReference type="OrthoDB" id="9798604at2"/>
<evidence type="ECO:0000256" key="3">
    <source>
        <dbReference type="ARBA" id="ARBA00022827"/>
    </source>
</evidence>
<sequence length="531" mass="57549">MTEQTTQNRFGNPIDHDTEAVVIIGSGAGGGTVAYELTQRGIPCVVLEAGPFLKPDDYENDEWAAFGQMAWLDSRTTSGSWRVSRDFPTLPAWIVKAVGGSTTHWSGATPRFHEHEFRTRTYYGDVDGANLLDWPITLAELEPYYDRAEIAIGSTHRHGRPPLPANNNYKVFANGAERVGYKFYATGPYGTNAEPYDGRPASIQDGFNFQGDKNASKWSTAVREIPRALDTGKCDLRASSHAVQITHDSSGRADAVLYLDADGNLHRQAATVVCLAGNSIESPRLLLMSSSASHPDGLANSSGQVGRNYMRHMTGSVYARFDQPVRMYRGETMAGIIADEARLDTSRGFAGGYYLETLALGPAFLAAFVDPGSWGRGFTEIMDAYANTAGLWIVGEDMPQETNRVTLNTAVKDQWGLPAADVHFDDHPNDVAMREHGYQRADLLYEAVGATGTHHTPPYPSTHNLGTCRMSERAEDGVVGAYGEAHDVPGLFVSDGSVMTTGAAANPTLTIVALAIRQAEHIADRLGKGDL</sequence>
<comment type="similarity">
    <text evidence="1">Belongs to the GMC oxidoreductase family.</text>
</comment>
<proteinExistence type="inferred from homology"/>
<dbReference type="SUPFAM" id="SSF51905">
    <property type="entry name" value="FAD/NAD(P)-binding domain"/>
    <property type="match status" value="1"/>
</dbReference>
<name>A0A1H2AJ38_9ACTN</name>
<evidence type="ECO:0000256" key="4">
    <source>
        <dbReference type="ARBA" id="ARBA00023002"/>
    </source>
</evidence>
<gene>
    <name evidence="7" type="ORF">SAMN04489812_5967</name>
</gene>
<dbReference type="GO" id="GO:0016614">
    <property type="term" value="F:oxidoreductase activity, acting on CH-OH group of donors"/>
    <property type="evidence" value="ECO:0007669"/>
    <property type="project" value="InterPro"/>
</dbReference>
<evidence type="ECO:0000313" key="7">
    <source>
        <dbReference type="EMBL" id="SDT45772.1"/>
    </source>
</evidence>
<organism evidence="7 8">
    <name type="scientific">Microlunatus soli</name>
    <dbReference type="NCBI Taxonomy" id="630515"/>
    <lineage>
        <taxon>Bacteria</taxon>
        <taxon>Bacillati</taxon>
        <taxon>Actinomycetota</taxon>
        <taxon>Actinomycetes</taxon>
        <taxon>Propionibacteriales</taxon>
        <taxon>Propionibacteriaceae</taxon>
        <taxon>Microlunatus</taxon>
    </lineage>
</organism>
<dbReference type="Pfam" id="PF05199">
    <property type="entry name" value="GMC_oxred_C"/>
    <property type="match status" value="1"/>
</dbReference>
<keyword evidence="4" id="KW-0560">Oxidoreductase</keyword>
<evidence type="ECO:0000256" key="1">
    <source>
        <dbReference type="ARBA" id="ARBA00010790"/>
    </source>
</evidence>
<dbReference type="PANTHER" id="PTHR46056">
    <property type="entry name" value="LONG-CHAIN-ALCOHOL OXIDASE"/>
    <property type="match status" value="1"/>
</dbReference>
<dbReference type="RefSeq" id="WP_091533401.1">
    <property type="nucleotide sequence ID" value="NZ_LT629772.1"/>
</dbReference>
<keyword evidence="2" id="KW-0285">Flavoprotein</keyword>